<comment type="caution">
    <text evidence="1">The sequence shown here is derived from an EMBL/GenBank/DDBJ whole genome shotgun (WGS) entry which is preliminary data.</text>
</comment>
<keyword evidence="2" id="KW-1185">Reference proteome</keyword>
<name>A0AAE1B219_9GAST</name>
<dbReference type="Proteomes" id="UP001283361">
    <property type="component" value="Unassembled WGS sequence"/>
</dbReference>
<evidence type="ECO:0000313" key="2">
    <source>
        <dbReference type="Proteomes" id="UP001283361"/>
    </source>
</evidence>
<accession>A0AAE1B219</accession>
<reference evidence="1" key="1">
    <citation type="journal article" date="2023" name="G3 (Bethesda)">
        <title>A reference genome for the long-term kleptoplast-retaining sea slug Elysia crispata morphotype clarki.</title>
        <authorList>
            <person name="Eastman K.E."/>
            <person name="Pendleton A.L."/>
            <person name="Shaikh M.A."/>
            <person name="Suttiyut T."/>
            <person name="Ogas R."/>
            <person name="Tomko P."/>
            <person name="Gavelis G."/>
            <person name="Widhalm J.R."/>
            <person name="Wisecaver J.H."/>
        </authorList>
    </citation>
    <scope>NUCLEOTIDE SEQUENCE</scope>
    <source>
        <strain evidence="1">ECLA1</strain>
    </source>
</reference>
<organism evidence="1 2">
    <name type="scientific">Elysia crispata</name>
    <name type="common">lettuce slug</name>
    <dbReference type="NCBI Taxonomy" id="231223"/>
    <lineage>
        <taxon>Eukaryota</taxon>
        <taxon>Metazoa</taxon>
        <taxon>Spiralia</taxon>
        <taxon>Lophotrochozoa</taxon>
        <taxon>Mollusca</taxon>
        <taxon>Gastropoda</taxon>
        <taxon>Heterobranchia</taxon>
        <taxon>Euthyneura</taxon>
        <taxon>Panpulmonata</taxon>
        <taxon>Sacoglossa</taxon>
        <taxon>Placobranchoidea</taxon>
        <taxon>Plakobranchidae</taxon>
        <taxon>Elysia</taxon>
    </lineage>
</organism>
<protein>
    <submittedName>
        <fullName evidence="1">Uncharacterized protein</fullName>
    </submittedName>
</protein>
<dbReference type="AlphaFoldDB" id="A0AAE1B219"/>
<dbReference type="EMBL" id="JAWDGP010000700">
    <property type="protein sequence ID" value="KAK3798233.1"/>
    <property type="molecule type" value="Genomic_DNA"/>
</dbReference>
<sequence length="148" mass="17088">MLVVMVYITLLHHTGDGPLWPQRSFEPDECKNNWWSNLLYINNLHNLGGQISIFHQTSITPGLSISYYWLKNRLEIFYLYSRAVNVSFSQKVISKRVLKIQNLLAGGQAGRSYKLSIEGVSSSFVDITFRFQFGHFFKVLVNLCFCLC</sequence>
<gene>
    <name evidence="1" type="ORF">RRG08_017148</name>
</gene>
<evidence type="ECO:0000313" key="1">
    <source>
        <dbReference type="EMBL" id="KAK3798233.1"/>
    </source>
</evidence>
<proteinExistence type="predicted"/>